<proteinExistence type="predicted"/>
<protein>
    <recommendedName>
        <fullName evidence="2">FP protein C-terminal domain-containing protein</fullName>
    </recommendedName>
</protein>
<evidence type="ECO:0000259" key="2">
    <source>
        <dbReference type="Pfam" id="PF25298"/>
    </source>
</evidence>
<dbReference type="Proteomes" id="UP001549920">
    <property type="component" value="Unassembled WGS sequence"/>
</dbReference>
<accession>A0ABR3I9M6</accession>
<dbReference type="InterPro" id="IPR004244">
    <property type="entry name" value="Transposase_22"/>
</dbReference>
<feature type="domain" description="FP protein C-terminal" evidence="2">
    <location>
        <begin position="237"/>
        <end position="289"/>
    </location>
</feature>
<dbReference type="PANTHER" id="PTHR11505">
    <property type="entry name" value="L1 TRANSPOSABLE ELEMENT-RELATED"/>
    <property type="match status" value="1"/>
</dbReference>
<comment type="caution">
    <text evidence="3">The sequence shown here is derived from an EMBL/GenBank/DDBJ whole genome shotgun (WGS) entry which is preliminary data.</text>
</comment>
<dbReference type="EMBL" id="JBEUOH010000006">
    <property type="protein sequence ID" value="KAL0892960.1"/>
    <property type="molecule type" value="Genomic_DNA"/>
</dbReference>
<dbReference type="Pfam" id="PF25298">
    <property type="entry name" value="Baculo_FP_2nd"/>
    <property type="match status" value="1"/>
</dbReference>
<evidence type="ECO:0000313" key="3">
    <source>
        <dbReference type="EMBL" id="KAL0892960.1"/>
    </source>
</evidence>
<evidence type="ECO:0000313" key="4">
    <source>
        <dbReference type="Proteomes" id="UP001549920"/>
    </source>
</evidence>
<dbReference type="InterPro" id="IPR057251">
    <property type="entry name" value="FP_C"/>
</dbReference>
<organism evidence="3 4">
    <name type="scientific">Loxostege sticticalis</name>
    <name type="common">Beet webworm moth</name>
    <dbReference type="NCBI Taxonomy" id="481309"/>
    <lineage>
        <taxon>Eukaryota</taxon>
        <taxon>Metazoa</taxon>
        <taxon>Ecdysozoa</taxon>
        <taxon>Arthropoda</taxon>
        <taxon>Hexapoda</taxon>
        <taxon>Insecta</taxon>
        <taxon>Pterygota</taxon>
        <taxon>Neoptera</taxon>
        <taxon>Endopterygota</taxon>
        <taxon>Lepidoptera</taxon>
        <taxon>Glossata</taxon>
        <taxon>Ditrysia</taxon>
        <taxon>Pyraloidea</taxon>
        <taxon>Crambidae</taxon>
        <taxon>Pyraustinae</taxon>
        <taxon>Loxostege</taxon>
    </lineage>
</organism>
<sequence>MDMSCEILDKSDSSSGLPTENIPINKFNELIHTLSVWRNEMSSDMNGIRGDIKEIKGSLFEIQAEIKTLRKEQVALKENVSIMQTEIKSLQASLQFQSEDHIALKKRVDDIARTSNDQASSVATGLLTRIDSLEQQARQVNVEICNVPERRNENLMGIIEAIGTAIRFPISKGDIVSVHRVPHAQTSDKPKNIIAKFTTRILRDNVLAAYRKAKSLRSDQLGFQGSSSTIYLNEHLTLQRKHLFRKCREVARELQYKYVWVRNSTILVRKGDDSPALAIRGDNDIKRLKDGKQEGGGGK</sequence>
<keyword evidence="1" id="KW-0175">Coiled coil</keyword>
<keyword evidence="4" id="KW-1185">Reference proteome</keyword>
<name>A0ABR3I9M6_LOXSC</name>
<gene>
    <name evidence="3" type="ORF">ABMA27_014632</name>
</gene>
<reference evidence="3 4" key="1">
    <citation type="submission" date="2024-06" db="EMBL/GenBank/DDBJ databases">
        <title>A chromosome-level genome assembly of beet webworm, Loxostege sticticalis.</title>
        <authorList>
            <person name="Zhang Y."/>
        </authorList>
    </citation>
    <scope>NUCLEOTIDE SEQUENCE [LARGE SCALE GENOMIC DNA]</scope>
    <source>
        <strain evidence="3">AQ026</strain>
        <tissue evidence="3">Whole body</tissue>
    </source>
</reference>
<evidence type="ECO:0000256" key="1">
    <source>
        <dbReference type="SAM" id="Coils"/>
    </source>
</evidence>
<dbReference type="Gene3D" id="1.10.287.1490">
    <property type="match status" value="1"/>
</dbReference>
<feature type="coiled-coil region" evidence="1">
    <location>
        <begin position="52"/>
        <end position="86"/>
    </location>
</feature>